<evidence type="ECO:0000256" key="9">
    <source>
        <dbReference type="SAM" id="Coils"/>
    </source>
</evidence>
<keyword evidence="11" id="KW-0472">Membrane</keyword>
<evidence type="ECO:0000256" key="11">
    <source>
        <dbReference type="SAM" id="Phobius"/>
    </source>
</evidence>
<comment type="caution">
    <text evidence="13">The sequence shown here is derived from an EMBL/GenBank/DDBJ whole genome shotgun (WGS) entry which is preliminary data.</text>
</comment>
<keyword evidence="11" id="KW-0812">Transmembrane</keyword>
<dbReference type="RefSeq" id="WP_203921852.1">
    <property type="nucleotide sequence ID" value="NZ_BONZ01000066.1"/>
</dbReference>
<protein>
    <recommendedName>
        <fullName evidence="2">histidine kinase</fullName>
        <ecNumber evidence="2">2.7.13.3</ecNumber>
    </recommendedName>
</protein>
<dbReference type="Pfam" id="PF02518">
    <property type="entry name" value="HATPase_c"/>
    <property type="match status" value="1"/>
</dbReference>
<organism evidence="13 14">
    <name type="scientific">Rugosimonospora africana</name>
    <dbReference type="NCBI Taxonomy" id="556532"/>
    <lineage>
        <taxon>Bacteria</taxon>
        <taxon>Bacillati</taxon>
        <taxon>Actinomycetota</taxon>
        <taxon>Actinomycetes</taxon>
        <taxon>Micromonosporales</taxon>
        <taxon>Micromonosporaceae</taxon>
        <taxon>Rugosimonospora</taxon>
    </lineage>
</organism>
<dbReference type="GO" id="GO:0000155">
    <property type="term" value="F:phosphorelay sensor kinase activity"/>
    <property type="evidence" value="ECO:0007669"/>
    <property type="project" value="InterPro"/>
</dbReference>
<dbReference type="SUPFAM" id="SSF55874">
    <property type="entry name" value="ATPase domain of HSP90 chaperone/DNA topoisomerase II/histidine kinase"/>
    <property type="match status" value="1"/>
</dbReference>
<dbReference type="SMART" id="SM00387">
    <property type="entry name" value="HATPase_c"/>
    <property type="match status" value="1"/>
</dbReference>
<dbReference type="InterPro" id="IPR050482">
    <property type="entry name" value="Sensor_HK_TwoCompSys"/>
</dbReference>
<feature type="transmembrane region" description="Helical" evidence="11">
    <location>
        <begin position="113"/>
        <end position="134"/>
    </location>
</feature>
<dbReference type="PANTHER" id="PTHR24421:SF10">
    <property type="entry name" value="NITRATE_NITRITE SENSOR PROTEIN NARQ"/>
    <property type="match status" value="1"/>
</dbReference>
<dbReference type="InterPro" id="IPR025828">
    <property type="entry name" value="Put_sensor_dom"/>
</dbReference>
<keyword evidence="5" id="KW-0547">Nucleotide-binding</keyword>
<evidence type="ECO:0000256" key="10">
    <source>
        <dbReference type="SAM" id="MobiDB-lite"/>
    </source>
</evidence>
<dbReference type="EC" id="2.7.13.3" evidence="2"/>
<evidence type="ECO:0000256" key="8">
    <source>
        <dbReference type="ARBA" id="ARBA00023012"/>
    </source>
</evidence>
<keyword evidence="9" id="KW-0175">Coiled coil</keyword>
<feature type="coiled-coil region" evidence="9">
    <location>
        <begin position="191"/>
        <end position="218"/>
    </location>
</feature>
<dbReference type="Pfam" id="PF07730">
    <property type="entry name" value="HisKA_3"/>
    <property type="match status" value="1"/>
</dbReference>
<dbReference type="GO" id="GO:0046983">
    <property type="term" value="F:protein dimerization activity"/>
    <property type="evidence" value="ECO:0007669"/>
    <property type="project" value="InterPro"/>
</dbReference>
<evidence type="ECO:0000256" key="3">
    <source>
        <dbReference type="ARBA" id="ARBA00022553"/>
    </source>
</evidence>
<feature type="transmembrane region" description="Helical" evidence="11">
    <location>
        <begin position="154"/>
        <end position="171"/>
    </location>
</feature>
<dbReference type="Gene3D" id="1.20.5.1930">
    <property type="match status" value="1"/>
</dbReference>
<evidence type="ECO:0000259" key="12">
    <source>
        <dbReference type="SMART" id="SM00387"/>
    </source>
</evidence>
<keyword evidence="6" id="KW-0418">Kinase</keyword>
<gene>
    <name evidence="13" type="ORF">Raf01_65010</name>
</gene>
<keyword evidence="4" id="KW-0808">Transferase</keyword>
<dbReference type="AlphaFoldDB" id="A0A8J3QXY5"/>
<feature type="region of interest" description="Disordered" evidence="10">
    <location>
        <begin position="389"/>
        <end position="420"/>
    </location>
</feature>
<keyword evidence="7" id="KW-0067">ATP-binding</keyword>
<dbReference type="Gene3D" id="3.30.565.10">
    <property type="entry name" value="Histidine kinase-like ATPase, C-terminal domain"/>
    <property type="match status" value="1"/>
</dbReference>
<keyword evidence="11" id="KW-1133">Transmembrane helix</keyword>
<evidence type="ECO:0000256" key="2">
    <source>
        <dbReference type="ARBA" id="ARBA00012438"/>
    </source>
</evidence>
<evidence type="ECO:0000256" key="4">
    <source>
        <dbReference type="ARBA" id="ARBA00022679"/>
    </source>
</evidence>
<evidence type="ECO:0000313" key="13">
    <source>
        <dbReference type="EMBL" id="GIH18329.1"/>
    </source>
</evidence>
<keyword evidence="3" id="KW-0597">Phosphoprotein</keyword>
<sequence>MRHGRTPVRLVIAVALCLRQFGVAILAAPVLAGAITIGVVSGPTLGPALGTVIRWLPNLSRRLAGVGGGTPIERPYPPPPTRPGMAGYRARVHWVLSDPASWRDLAWLATEPVVGGILLLPGVAVLFGWVGLLLPGVEGWSDWLYGGDTAPARTVAAVAGAALIVAGSALAPHGLRWHSRWCALLLAPTRAAGLRLERDRLAQRVRQLTDTRADATNAQATELRRIERDLHDGAQARLAAVTITLGAAEALLDTDPGAARQLYAQARRSTQTALDELRDLVNGIHPPVLAERGLVAALQALALDSGSRLAVTGQLPGRPPEPVETAAYFAASELIANLAKHAGGSAGRVDVQHHAGRLRITVEDDGPGGADPAAGTGLSGIGRRLGAFDGSLRLSSPPGGPTTAVLEVPCELSSPKTTNS</sequence>
<dbReference type="Proteomes" id="UP000642748">
    <property type="component" value="Unassembled WGS sequence"/>
</dbReference>
<evidence type="ECO:0000256" key="7">
    <source>
        <dbReference type="ARBA" id="ARBA00022840"/>
    </source>
</evidence>
<keyword evidence="14" id="KW-1185">Reference proteome</keyword>
<dbReference type="InterPro" id="IPR036890">
    <property type="entry name" value="HATPase_C_sf"/>
</dbReference>
<evidence type="ECO:0000313" key="14">
    <source>
        <dbReference type="Proteomes" id="UP000642748"/>
    </source>
</evidence>
<proteinExistence type="predicted"/>
<dbReference type="PANTHER" id="PTHR24421">
    <property type="entry name" value="NITRATE/NITRITE SENSOR PROTEIN NARX-RELATED"/>
    <property type="match status" value="1"/>
</dbReference>
<keyword evidence="8" id="KW-0902">Two-component regulatory system</keyword>
<name>A0A8J3QXY5_9ACTN</name>
<dbReference type="Pfam" id="PF13796">
    <property type="entry name" value="Sensor"/>
    <property type="match status" value="1"/>
</dbReference>
<evidence type="ECO:0000256" key="5">
    <source>
        <dbReference type="ARBA" id="ARBA00022741"/>
    </source>
</evidence>
<feature type="domain" description="Histidine kinase/HSP90-like ATPase" evidence="12">
    <location>
        <begin position="322"/>
        <end position="412"/>
    </location>
</feature>
<dbReference type="GO" id="GO:0016020">
    <property type="term" value="C:membrane"/>
    <property type="evidence" value="ECO:0007669"/>
    <property type="project" value="InterPro"/>
</dbReference>
<dbReference type="CDD" id="cd16917">
    <property type="entry name" value="HATPase_UhpB-NarQ-NarX-like"/>
    <property type="match status" value="1"/>
</dbReference>
<reference evidence="13" key="1">
    <citation type="submission" date="2021-01" db="EMBL/GenBank/DDBJ databases">
        <title>Whole genome shotgun sequence of Rugosimonospora africana NBRC 104875.</title>
        <authorList>
            <person name="Komaki H."/>
            <person name="Tamura T."/>
        </authorList>
    </citation>
    <scope>NUCLEOTIDE SEQUENCE</scope>
    <source>
        <strain evidence="13">NBRC 104875</strain>
    </source>
</reference>
<evidence type="ECO:0000256" key="6">
    <source>
        <dbReference type="ARBA" id="ARBA00022777"/>
    </source>
</evidence>
<comment type="catalytic activity">
    <reaction evidence="1">
        <text>ATP + protein L-histidine = ADP + protein N-phospho-L-histidine.</text>
        <dbReference type="EC" id="2.7.13.3"/>
    </reaction>
</comment>
<evidence type="ECO:0000256" key="1">
    <source>
        <dbReference type="ARBA" id="ARBA00000085"/>
    </source>
</evidence>
<dbReference type="InterPro" id="IPR003594">
    <property type="entry name" value="HATPase_dom"/>
</dbReference>
<dbReference type="InterPro" id="IPR011712">
    <property type="entry name" value="Sig_transdc_His_kin_sub3_dim/P"/>
</dbReference>
<accession>A0A8J3QXY5</accession>
<dbReference type="GO" id="GO:0005524">
    <property type="term" value="F:ATP binding"/>
    <property type="evidence" value="ECO:0007669"/>
    <property type="project" value="UniProtKB-KW"/>
</dbReference>
<dbReference type="EMBL" id="BONZ01000066">
    <property type="protein sequence ID" value="GIH18329.1"/>
    <property type="molecule type" value="Genomic_DNA"/>
</dbReference>